<protein>
    <recommendedName>
        <fullName evidence="5">MORN repeat-containing protein 5</fullName>
    </recommendedName>
</protein>
<evidence type="ECO:0000256" key="2">
    <source>
        <dbReference type="SAM" id="MobiDB-lite"/>
    </source>
</evidence>
<feature type="region of interest" description="Disordered" evidence="2">
    <location>
        <begin position="755"/>
        <end position="847"/>
    </location>
</feature>
<keyword evidence="1" id="KW-0677">Repeat</keyword>
<proteinExistence type="predicted"/>
<dbReference type="PANTHER" id="PTHR43215:SF14">
    <property type="entry name" value="RADIAL SPOKE HEAD 1 HOMOLOG"/>
    <property type="match status" value="1"/>
</dbReference>
<keyword evidence="4" id="KW-1185">Reference proteome</keyword>
<evidence type="ECO:0008006" key="5">
    <source>
        <dbReference type="Google" id="ProtNLM"/>
    </source>
</evidence>
<dbReference type="Proteomes" id="UP001295423">
    <property type="component" value="Unassembled WGS sequence"/>
</dbReference>
<dbReference type="EMBL" id="CAKOGP040002247">
    <property type="protein sequence ID" value="CAJ1966004.1"/>
    <property type="molecule type" value="Genomic_DNA"/>
</dbReference>
<dbReference type="SUPFAM" id="SSF82185">
    <property type="entry name" value="Histone H3 K4-specific methyltransferase SET7/9 N-terminal domain"/>
    <property type="match status" value="6"/>
</dbReference>
<evidence type="ECO:0000313" key="4">
    <source>
        <dbReference type="Proteomes" id="UP001295423"/>
    </source>
</evidence>
<comment type="caution">
    <text evidence="3">The sequence shown here is derived from an EMBL/GenBank/DDBJ whole genome shotgun (WGS) entry which is preliminary data.</text>
</comment>
<dbReference type="PANTHER" id="PTHR43215">
    <property type="entry name" value="RADIAL SPOKE HEAD 1 HOMOLOG"/>
    <property type="match status" value="1"/>
</dbReference>
<feature type="compositionally biased region" description="Polar residues" evidence="2">
    <location>
        <begin position="836"/>
        <end position="847"/>
    </location>
</feature>
<dbReference type="InterPro" id="IPR003409">
    <property type="entry name" value="MORN"/>
</dbReference>
<organism evidence="3 4">
    <name type="scientific">Cylindrotheca closterium</name>
    <dbReference type="NCBI Taxonomy" id="2856"/>
    <lineage>
        <taxon>Eukaryota</taxon>
        <taxon>Sar</taxon>
        <taxon>Stramenopiles</taxon>
        <taxon>Ochrophyta</taxon>
        <taxon>Bacillariophyta</taxon>
        <taxon>Bacillariophyceae</taxon>
        <taxon>Bacillariophycidae</taxon>
        <taxon>Bacillariales</taxon>
        <taxon>Bacillariaceae</taxon>
        <taxon>Cylindrotheca</taxon>
    </lineage>
</organism>
<dbReference type="Gene3D" id="2.20.110.10">
    <property type="entry name" value="Histone H3 K4-specific methyltransferase SET7/9 N-terminal domain"/>
    <property type="match status" value="6"/>
</dbReference>
<evidence type="ECO:0000256" key="1">
    <source>
        <dbReference type="ARBA" id="ARBA00022737"/>
    </source>
</evidence>
<feature type="compositionally biased region" description="Low complexity" evidence="2">
    <location>
        <begin position="768"/>
        <end position="778"/>
    </location>
</feature>
<sequence>MSSSSFLQVTAQNMNDAVGQSGSYTGQIHVDSGLPHGRGTMKYVTSDSNVQANPNMIVASYEGEWERGFWQGHGMCLLKNGDSYTGEFVQHERHGNGEYLWKTGANHKQRLYQGMFHHNQRHGHGKYIWRTMQPTGNNAPNEPEELEVISESTYVGMFDNGQRQGHGVYQSPSLTYTGEWKAGQYHGYGVLESNTANSPNSKTYKGYFHRGQRHGRGVETEHTKDAASGKVTDTVIHEGRWRNDQPSNEEEEDPVLMDPIDTVTPSKPVTPKQQTIVLSKPEPCIDGEGREGYYKGILQDNLPEGVGTMKYQHHPELMMDYEGFWAKGMKHGFGRLLYMNGDSYQGDFVQNQKQGQGEWKLSDGRQFKGTFLEDLPHTQPDKPEEKIRVVYPQNDMFHGQYTNGNRSGRGRFTWVDGGYYDGFWAEGLYHGKGELGTAHTKYTGEFQNGKYEGQGTLMNLLTEQVIYEGAWKEGKPADESVKMDDAEKFLLIPQPPLDLDVAQSRQQGRTAAPVNSNFAGSTKGLELLSTSACKAVVDLSLVDAQDNPGRYTGILHVASQKPHGVGRMVYDDGNRVHEGFWEFGHRQGHGRCLFVQIGDFHEGNYEQNLRQGQGTYYWKDGRQFVGQYDNDERHGPGVFTYPNGDIYDGHFENGQRCGFGTFTFHNKTCQYKGGWKVGMYNGEGQLTWQSVKETRKVTPTSEQITRETCKHRYEGNFESGVFDGEGKEYENDKLVRQGVWAKGKFVEESAVSVVAPPDLLDEPETDATDAAPADSSTEPSSQSAGQDEEETTNKIAPATGDNTAEEGHDEQTPQAEEPVADENQAPTPAPQKEAVSATTETNTKATV</sequence>
<reference evidence="3" key="1">
    <citation type="submission" date="2023-08" db="EMBL/GenBank/DDBJ databases">
        <authorList>
            <person name="Audoor S."/>
            <person name="Bilcke G."/>
        </authorList>
    </citation>
    <scope>NUCLEOTIDE SEQUENCE</scope>
</reference>
<dbReference type="SMART" id="SM00698">
    <property type="entry name" value="MORN"/>
    <property type="match status" value="20"/>
</dbReference>
<accession>A0AAD2G8V0</accession>
<gene>
    <name evidence="3" type="ORF">CYCCA115_LOCUS21588</name>
</gene>
<name>A0AAD2G8V0_9STRA</name>
<evidence type="ECO:0000313" key="3">
    <source>
        <dbReference type="EMBL" id="CAJ1966004.1"/>
    </source>
</evidence>
<dbReference type="Pfam" id="PF02493">
    <property type="entry name" value="MORN"/>
    <property type="match status" value="21"/>
</dbReference>
<dbReference type="AlphaFoldDB" id="A0AAD2G8V0"/>